<dbReference type="EMBL" id="UINC01002229">
    <property type="protein sequence ID" value="SUZ94375.1"/>
    <property type="molecule type" value="Genomic_DNA"/>
</dbReference>
<dbReference type="Pfam" id="PF06347">
    <property type="entry name" value="SH3_4"/>
    <property type="match status" value="1"/>
</dbReference>
<accession>A0A381RR77</accession>
<protein>
    <recommendedName>
        <fullName evidence="2">SH3b domain-containing protein</fullName>
    </recommendedName>
</protein>
<dbReference type="PANTHER" id="PTHR34408:SF1">
    <property type="entry name" value="GLYCOSYL HYDROLASE FAMILY 19 DOMAIN-CONTAINING PROTEIN HI_1415"/>
    <property type="match status" value="1"/>
</dbReference>
<name>A0A381RR77_9ZZZZ</name>
<organism evidence="1">
    <name type="scientific">marine metagenome</name>
    <dbReference type="NCBI Taxonomy" id="408172"/>
    <lineage>
        <taxon>unclassified sequences</taxon>
        <taxon>metagenomes</taxon>
        <taxon>ecological metagenomes</taxon>
    </lineage>
</organism>
<evidence type="ECO:0000313" key="1">
    <source>
        <dbReference type="EMBL" id="SUZ94375.1"/>
    </source>
</evidence>
<proteinExistence type="predicted"/>
<dbReference type="Gene3D" id="2.30.30.40">
    <property type="entry name" value="SH3 Domains"/>
    <property type="match status" value="1"/>
</dbReference>
<sequence>MTKINNRRTQKLFIILLLFQLIIYHDSSYAQIGQTSWGSLKYKKTYLRTGPSKENKVLWTYKKKGLPLRIMRKRGDWYYVEMADKEKGWVNSSQVSTKRTIIVIAEDLMPLRKNPSPNSKIIAKVEKNAIGDLLKCERIICEIDFYDVIGFVEKEFLWGVD</sequence>
<evidence type="ECO:0008006" key="2">
    <source>
        <dbReference type="Google" id="ProtNLM"/>
    </source>
</evidence>
<gene>
    <name evidence="1" type="ORF">METZ01_LOCUS47229</name>
</gene>
<dbReference type="PANTHER" id="PTHR34408">
    <property type="entry name" value="FAMILY PROTEIN, PUTATIVE-RELATED"/>
    <property type="match status" value="1"/>
</dbReference>
<dbReference type="AlphaFoldDB" id="A0A381RR77"/>
<dbReference type="InterPro" id="IPR052354">
    <property type="entry name" value="Cell_Wall_Dynamics_Protein"/>
</dbReference>
<reference evidence="1" key="1">
    <citation type="submission" date="2018-05" db="EMBL/GenBank/DDBJ databases">
        <authorList>
            <person name="Lanie J.A."/>
            <person name="Ng W.-L."/>
            <person name="Kazmierczak K.M."/>
            <person name="Andrzejewski T.M."/>
            <person name="Davidsen T.M."/>
            <person name="Wayne K.J."/>
            <person name="Tettelin H."/>
            <person name="Glass J.I."/>
            <person name="Rusch D."/>
            <person name="Podicherti R."/>
            <person name="Tsui H.-C.T."/>
            <person name="Winkler M.E."/>
        </authorList>
    </citation>
    <scope>NUCLEOTIDE SEQUENCE</scope>
</reference>
<dbReference type="InterPro" id="IPR010466">
    <property type="entry name" value="DUF1058"/>
</dbReference>